<dbReference type="InterPro" id="IPR025753">
    <property type="entry name" value="AAA_N_dom"/>
</dbReference>
<sequence>MMMMMSTNDMLMQLGSLLATIMFIKAMYEQYLPHHWRDSIRSFLYRYTERFVRIFSPYLDITFEEYTGDRFTPSEAYITIETYLGEKTSKKARGLKGNFIKGGKALVLGLADNEEVTDEYQGVKVWWTSRKSYSKSQTISWFPGTDEKRNYQLSFHGRYREFITKTYLNYILEEGKAITIRNRQRKLFTNVKEQSGSYSRGGLWSHVEFKHPATFDHLGMEESKKNTIKNDLVRFSKAKDYYAKIGKPWKRGYLLYGPPGTGKSTMIVAIANLLEYDIYDLELTAVKDNTQLRRLLIETSSKSMIVIEDIDCSLDLTGQRSSTTKNDKDKDTKEDEDDKEKVKKKLKEEGENKKSEVTLSGLLNFIDGIWSAVGEERLIIFTTNHIEKLDPALIRTGRMDVHIELSHCCFEAFKVLANNYLDVTSHPLFEKIERLLEETKMNPSDVAENLMPKSLEIVVDTCLENLVKALEKSKMDDQLKKDEEEKREKEKAKNEVKEEIKVEEQVLANGEIKHEEDTKNKP</sequence>
<dbReference type="InterPro" id="IPR003959">
    <property type="entry name" value="ATPase_AAA_core"/>
</dbReference>
<dbReference type="PANTHER" id="PTHR23070">
    <property type="entry name" value="BCS1 AAA-TYPE ATPASE"/>
    <property type="match status" value="1"/>
</dbReference>
<dbReference type="Proteomes" id="UP000813463">
    <property type="component" value="Chromosome 1"/>
</dbReference>
<gene>
    <name evidence="10" type="primary">LOC110795371</name>
</gene>
<dbReference type="InterPro" id="IPR058017">
    <property type="entry name" value="At3g28540-like_C"/>
</dbReference>
<accession>A0A9R0IX56</accession>
<evidence type="ECO:0000256" key="4">
    <source>
        <dbReference type="ARBA" id="ARBA00022842"/>
    </source>
</evidence>
<dbReference type="AlphaFoldDB" id="A0A9R0IX56"/>
<comment type="cofactor">
    <cofactor evidence="1">
        <name>Mg(2+)</name>
        <dbReference type="ChEBI" id="CHEBI:18420"/>
    </cofactor>
</comment>
<keyword evidence="6" id="KW-0067">ATP-binding</keyword>
<dbReference type="InterPro" id="IPR003593">
    <property type="entry name" value="AAA+_ATPase"/>
</dbReference>
<comment type="similarity">
    <text evidence="2">Belongs to the AAA ATPase family. BCS1 subfamily.</text>
</comment>
<dbReference type="Pfam" id="PF25568">
    <property type="entry name" value="AAA_lid_At3g28540"/>
    <property type="match status" value="1"/>
</dbReference>
<dbReference type="GO" id="GO:0005524">
    <property type="term" value="F:ATP binding"/>
    <property type="evidence" value="ECO:0007669"/>
    <property type="project" value="UniProtKB-KW"/>
</dbReference>
<dbReference type="SUPFAM" id="SSF52540">
    <property type="entry name" value="P-loop containing nucleoside triphosphate hydrolases"/>
    <property type="match status" value="1"/>
</dbReference>
<feature type="compositionally biased region" description="Basic and acidic residues" evidence="7">
    <location>
        <begin position="474"/>
        <end position="504"/>
    </location>
</feature>
<reference evidence="10" key="2">
    <citation type="submission" date="2025-08" db="UniProtKB">
        <authorList>
            <consortium name="RefSeq"/>
        </authorList>
    </citation>
    <scope>IDENTIFICATION</scope>
    <source>
        <tissue evidence="10">Leaf</tissue>
    </source>
</reference>
<evidence type="ECO:0000256" key="5">
    <source>
        <dbReference type="ARBA" id="ARBA00049360"/>
    </source>
</evidence>
<evidence type="ECO:0000256" key="1">
    <source>
        <dbReference type="ARBA" id="ARBA00001946"/>
    </source>
</evidence>
<proteinExistence type="inferred from homology"/>
<feature type="domain" description="AAA+ ATPase" evidence="8">
    <location>
        <begin position="249"/>
        <end position="409"/>
    </location>
</feature>
<organism evidence="9 10">
    <name type="scientific">Spinacia oleracea</name>
    <name type="common">Spinach</name>
    <dbReference type="NCBI Taxonomy" id="3562"/>
    <lineage>
        <taxon>Eukaryota</taxon>
        <taxon>Viridiplantae</taxon>
        <taxon>Streptophyta</taxon>
        <taxon>Embryophyta</taxon>
        <taxon>Tracheophyta</taxon>
        <taxon>Spermatophyta</taxon>
        <taxon>Magnoliopsida</taxon>
        <taxon>eudicotyledons</taxon>
        <taxon>Gunneridae</taxon>
        <taxon>Pentapetalae</taxon>
        <taxon>Caryophyllales</taxon>
        <taxon>Chenopodiaceae</taxon>
        <taxon>Chenopodioideae</taxon>
        <taxon>Anserineae</taxon>
        <taxon>Spinacia</taxon>
    </lineage>
</organism>
<evidence type="ECO:0000259" key="8">
    <source>
        <dbReference type="SMART" id="SM00382"/>
    </source>
</evidence>
<feature type="region of interest" description="Disordered" evidence="7">
    <location>
        <begin position="474"/>
        <end position="522"/>
    </location>
</feature>
<dbReference type="RefSeq" id="XP_021856070.1">
    <property type="nucleotide sequence ID" value="XM_022000378.2"/>
</dbReference>
<keyword evidence="6" id="KW-0547">Nucleotide-binding</keyword>
<dbReference type="InterPro" id="IPR050747">
    <property type="entry name" value="Mitochondrial_chaperone_BCS1"/>
</dbReference>
<dbReference type="PROSITE" id="PS00674">
    <property type="entry name" value="AAA"/>
    <property type="match status" value="1"/>
</dbReference>
<dbReference type="InterPro" id="IPR003960">
    <property type="entry name" value="ATPase_AAA_CS"/>
</dbReference>
<dbReference type="KEGG" id="soe:110795371"/>
<evidence type="ECO:0000313" key="9">
    <source>
        <dbReference type="Proteomes" id="UP000813463"/>
    </source>
</evidence>
<evidence type="ECO:0000256" key="3">
    <source>
        <dbReference type="ARBA" id="ARBA00022801"/>
    </source>
</evidence>
<comment type="catalytic activity">
    <reaction evidence="5">
        <text>ATP + H2O = ADP + phosphate + H(+)</text>
        <dbReference type="Rhea" id="RHEA:13065"/>
        <dbReference type="ChEBI" id="CHEBI:15377"/>
        <dbReference type="ChEBI" id="CHEBI:15378"/>
        <dbReference type="ChEBI" id="CHEBI:30616"/>
        <dbReference type="ChEBI" id="CHEBI:43474"/>
        <dbReference type="ChEBI" id="CHEBI:456216"/>
    </reaction>
</comment>
<feature type="compositionally biased region" description="Basic and acidic residues" evidence="7">
    <location>
        <begin position="511"/>
        <end position="522"/>
    </location>
</feature>
<dbReference type="Pfam" id="PF14363">
    <property type="entry name" value="AAA_assoc"/>
    <property type="match status" value="1"/>
</dbReference>
<dbReference type="OrthoDB" id="10251412at2759"/>
<evidence type="ECO:0000313" key="10">
    <source>
        <dbReference type="RefSeq" id="XP_021856070.1"/>
    </source>
</evidence>
<dbReference type="GeneID" id="110795371"/>
<dbReference type="GO" id="GO:0006950">
    <property type="term" value="P:response to stress"/>
    <property type="evidence" value="ECO:0007669"/>
    <property type="project" value="UniProtKB-ARBA"/>
</dbReference>
<evidence type="ECO:0000256" key="6">
    <source>
        <dbReference type="RuleBase" id="RU003651"/>
    </source>
</evidence>
<reference evidence="9" key="1">
    <citation type="journal article" date="2021" name="Nat. Commun.">
        <title>Genomic analyses provide insights into spinach domestication and the genetic basis of agronomic traits.</title>
        <authorList>
            <person name="Cai X."/>
            <person name="Sun X."/>
            <person name="Xu C."/>
            <person name="Sun H."/>
            <person name="Wang X."/>
            <person name="Ge C."/>
            <person name="Zhang Z."/>
            <person name="Wang Q."/>
            <person name="Fei Z."/>
            <person name="Jiao C."/>
            <person name="Wang Q."/>
        </authorList>
    </citation>
    <scope>NUCLEOTIDE SEQUENCE [LARGE SCALE GENOMIC DNA]</scope>
    <source>
        <strain evidence="9">cv. Varoflay</strain>
    </source>
</reference>
<evidence type="ECO:0000256" key="7">
    <source>
        <dbReference type="SAM" id="MobiDB-lite"/>
    </source>
</evidence>
<dbReference type="Pfam" id="PF00004">
    <property type="entry name" value="AAA"/>
    <property type="match status" value="1"/>
</dbReference>
<dbReference type="Gene3D" id="6.10.280.40">
    <property type="match status" value="1"/>
</dbReference>
<evidence type="ECO:0000256" key="2">
    <source>
        <dbReference type="ARBA" id="ARBA00007448"/>
    </source>
</evidence>
<dbReference type="InterPro" id="IPR027417">
    <property type="entry name" value="P-loop_NTPase"/>
</dbReference>
<protein>
    <submittedName>
        <fullName evidence="10">AAA-ATPase At3g28580</fullName>
    </submittedName>
</protein>
<keyword evidence="9" id="KW-1185">Reference proteome</keyword>
<dbReference type="GO" id="GO:0016887">
    <property type="term" value="F:ATP hydrolysis activity"/>
    <property type="evidence" value="ECO:0007669"/>
    <property type="project" value="InterPro"/>
</dbReference>
<dbReference type="Gene3D" id="3.40.50.300">
    <property type="entry name" value="P-loop containing nucleotide triphosphate hydrolases"/>
    <property type="match status" value="1"/>
</dbReference>
<feature type="region of interest" description="Disordered" evidence="7">
    <location>
        <begin position="320"/>
        <end position="339"/>
    </location>
</feature>
<keyword evidence="4" id="KW-0460">Magnesium</keyword>
<dbReference type="SMART" id="SM00382">
    <property type="entry name" value="AAA"/>
    <property type="match status" value="1"/>
</dbReference>
<keyword evidence="3" id="KW-0378">Hydrolase</keyword>
<dbReference type="CDD" id="cd19510">
    <property type="entry name" value="RecA-like_BCS1"/>
    <property type="match status" value="1"/>
</dbReference>
<name>A0A9R0IX56_SPIOL</name>